<dbReference type="SMART" id="SM01008">
    <property type="entry name" value="Ald_Xan_dh_C"/>
    <property type="match status" value="1"/>
</dbReference>
<gene>
    <name evidence="2" type="ORF">C8N35_103250</name>
</gene>
<feature type="domain" description="Aldehyde oxidase/xanthine dehydrogenase a/b hammerhead" evidence="1">
    <location>
        <begin position="10"/>
        <end position="116"/>
    </location>
</feature>
<dbReference type="PANTHER" id="PTHR11908:SF157">
    <property type="entry name" value="XANTHINE DEHYDROGENASE SUBUNIT D-RELATED"/>
    <property type="match status" value="1"/>
</dbReference>
<dbReference type="GO" id="GO:0016491">
    <property type="term" value="F:oxidoreductase activity"/>
    <property type="evidence" value="ECO:0007669"/>
    <property type="project" value="InterPro"/>
</dbReference>
<dbReference type="GO" id="GO:0005506">
    <property type="term" value="F:iron ion binding"/>
    <property type="evidence" value="ECO:0007669"/>
    <property type="project" value="InterPro"/>
</dbReference>
<dbReference type="Pfam" id="PF20256">
    <property type="entry name" value="MoCoBD_2"/>
    <property type="match status" value="1"/>
</dbReference>
<sequence>MSLRVAEKLSGRFRYLADDAPKGALVGLVLRSAHPHARISRLDTRAAEAVPGVHAVVTTADVPAGFRFGLRLKDQPVLADGVVRHLGEAVAAVAAETMEIAAAALAAIDVDYEILPPVTDPHVALGKEAVALHDGGNLCHAFDYLKGDVAVALEASAHTVDLSLDTPRQMHVALELEGGVAIPGEGDLVLRAPAHDPHHVRHVLSELTGLEEENIHVVGSPIGGSYGGKEDLHVQPVLALLGLKARRPVRLVLSRPEAVAAGIKRHPFSIRLRAGCNADGRLTALDFDAVADTGAYASHGPEVLETAMECAPGAYDWPSVRLAGRLAYTNNGISGAFRGFGAVQTQSALELAIDALADKAGVDRIAFRRLNLAAAEGPGPLGQTMVPMLELEPLGEALAALPAVPVGRPDERFVAGTGVALIRKGEGFGGGGPNGALGRLALGFDGRIRLETSLTEMGQGLEAAALAALRQAFGVDGRDVGLRIGETAVGNSGPTSASRGTQIAVRLVRKGAETMRQALGAAAARKLGGAAEDYISGPGGMFRADDRRNRPDIGFAALAEGEDIAVDVEIEPIETHLDGLACHTLFTACAARAFILVDRWTGRITCTGIDVLPACGMPLVPAAFDGQMAGGAAQALGFCLTEDLLATDGSFAARNLDGYFVPTIADMPPVRIHPLVELDARDPVGLRGAGEIGLNAVAPAIACAVRDVLGIPPLRLPVDPDWVLDVLEARR</sequence>
<dbReference type="SUPFAM" id="SSF56003">
    <property type="entry name" value="Molybdenum cofactor-binding domain"/>
    <property type="match status" value="1"/>
</dbReference>
<evidence type="ECO:0000313" key="3">
    <source>
        <dbReference type="Proteomes" id="UP000244081"/>
    </source>
</evidence>
<organism evidence="2 3">
    <name type="scientific">Breoghania corrubedonensis</name>
    <dbReference type="NCBI Taxonomy" id="665038"/>
    <lineage>
        <taxon>Bacteria</taxon>
        <taxon>Pseudomonadati</taxon>
        <taxon>Pseudomonadota</taxon>
        <taxon>Alphaproteobacteria</taxon>
        <taxon>Hyphomicrobiales</taxon>
        <taxon>Stappiaceae</taxon>
        <taxon>Breoghania</taxon>
    </lineage>
</organism>
<name>A0A2T5VBD4_9HYPH</name>
<dbReference type="SUPFAM" id="SSF54665">
    <property type="entry name" value="CO dehydrogenase molybdoprotein N-domain-like"/>
    <property type="match status" value="1"/>
</dbReference>
<comment type="caution">
    <text evidence="2">The sequence shown here is derived from an EMBL/GenBank/DDBJ whole genome shotgun (WGS) entry which is preliminary data.</text>
</comment>
<dbReference type="InterPro" id="IPR008274">
    <property type="entry name" value="AldOxase/xan_DH_MoCoBD1"/>
</dbReference>
<evidence type="ECO:0000313" key="2">
    <source>
        <dbReference type="EMBL" id="PTW61068.1"/>
    </source>
</evidence>
<dbReference type="InterPro" id="IPR046867">
    <property type="entry name" value="AldOxase/xan_DH_MoCoBD2"/>
</dbReference>
<dbReference type="Proteomes" id="UP000244081">
    <property type="component" value="Unassembled WGS sequence"/>
</dbReference>
<reference evidence="2 3" key="1">
    <citation type="submission" date="2018-04" db="EMBL/GenBank/DDBJ databases">
        <title>Genomic Encyclopedia of Archaeal and Bacterial Type Strains, Phase II (KMG-II): from individual species to whole genera.</title>
        <authorList>
            <person name="Goeker M."/>
        </authorList>
    </citation>
    <scope>NUCLEOTIDE SEQUENCE [LARGE SCALE GENOMIC DNA]</scope>
    <source>
        <strain evidence="2 3">DSM 23382</strain>
    </source>
</reference>
<dbReference type="RefSeq" id="WP_107989876.1">
    <property type="nucleotide sequence ID" value="NZ_QAYG01000003.1"/>
</dbReference>
<dbReference type="PANTHER" id="PTHR11908">
    <property type="entry name" value="XANTHINE DEHYDROGENASE"/>
    <property type="match status" value="1"/>
</dbReference>
<dbReference type="InterPro" id="IPR000674">
    <property type="entry name" value="Ald_Oxase/Xan_DH_a/b"/>
</dbReference>
<dbReference type="InterPro" id="IPR016208">
    <property type="entry name" value="Ald_Oxase/xanthine_DH-like"/>
</dbReference>
<protein>
    <submittedName>
        <fullName evidence="2">Xanthine dehydrogenase molybdenum binding subunit apoprotein</fullName>
    </submittedName>
</protein>
<dbReference type="AlphaFoldDB" id="A0A2T5VBD4"/>
<dbReference type="EMBL" id="QAYG01000003">
    <property type="protein sequence ID" value="PTW61068.1"/>
    <property type="molecule type" value="Genomic_DNA"/>
</dbReference>
<dbReference type="InterPro" id="IPR036856">
    <property type="entry name" value="Ald_Oxase/Xan_DH_a/b_sf"/>
</dbReference>
<dbReference type="Pfam" id="PF01315">
    <property type="entry name" value="Ald_Xan_dh_C"/>
    <property type="match status" value="1"/>
</dbReference>
<accession>A0A2T5VBD4</accession>
<keyword evidence="3" id="KW-1185">Reference proteome</keyword>
<dbReference type="Gene3D" id="3.30.365.10">
    <property type="entry name" value="Aldehyde oxidase/xanthine dehydrogenase, molybdopterin binding domain"/>
    <property type="match status" value="4"/>
</dbReference>
<dbReference type="OrthoDB" id="9763985at2"/>
<evidence type="ECO:0000259" key="1">
    <source>
        <dbReference type="SMART" id="SM01008"/>
    </source>
</evidence>
<dbReference type="InterPro" id="IPR037165">
    <property type="entry name" value="AldOxase/xan_DH_Mopterin-bd_sf"/>
</dbReference>
<dbReference type="Gene3D" id="3.90.1170.50">
    <property type="entry name" value="Aldehyde oxidase/xanthine dehydrogenase, a/b hammerhead"/>
    <property type="match status" value="1"/>
</dbReference>
<proteinExistence type="predicted"/>
<dbReference type="Pfam" id="PF02738">
    <property type="entry name" value="MoCoBD_1"/>
    <property type="match status" value="1"/>
</dbReference>